<evidence type="ECO:0000313" key="2">
    <source>
        <dbReference type="EMBL" id="CAJ1976059.1"/>
    </source>
</evidence>
<feature type="compositionally biased region" description="Basic and acidic residues" evidence="1">
    <location>
        <begin position="59"/>
        <end position="85"/>
    </location>
</feature>
<dbReference type="EMBL" id="OY731406">
    <property type="protein sequence ID" value="CAJ1976059.1"/>
    <property type="molecule type" value="Genomic_DNA"/>
</dbReference>
<dbReference type="Gramene" id="rna-AYBTSS11_LOCUS28189">
    <property type="protein sequence ID" value="CAJ1976059.1"/>
    <property type="gene ID" value="gene-AYBTSS11_LOCUS28189"/>
</dbReference>
<sequence length="92" mass="10292">MEKGRIVLKIGNGKKWNMIPPAAYWRSATSKASNRAAVHGVKPPVSHVIEKEELEKEIQKAKEEKEAQKKQIEKNVESHINDCSKPDSSSAL</sequence>
<dbReference type="AlphaFoldDB" id="A0AA86VW69"/>
<gene>
    <name evidence="2" type="ORF">AYBTSS11_LOCUS28189</name>
</gene>
<accession>A0AA86VW69</accession>
<organism evidence="2 3">
    <name type="scientific">Sphenostylis stenocarpa</name>
    <dbReference type="NCBI Taxonomy" id="92480"/>
    <lineage>
        <taxon>Eukaryota</taxon>
        <taxon>Viridiplantae</taxon>
        <taxon>Streptophyta</taxon>
        <taxon>Embryophyta</taxon>
        <taxon>Tracheophyta</taxon>
        <taxon>Spermatophyta</taxon>
        <taxon>Magnoliopsida</taxon>
        <taxon>eudicotyledons</taxon>
        <taxon>Gunneridae</taxon>
        <taxon>Pentapetalae</taxon>
        <taxon>rosids</taxon>
        <taxon>fabids</taxon>
        <taxon>Fabales</taxon>
        <taxon>Fabaceae</taxon>
        <taxon>Papilionoideae</taxon>
        <taxon>50 kb inversion clade</taxon>
        <taxon>NPAAA clade</taxon>
        <taxon>indigoferoid/millettioid clade</taxon>
        <taxon>Phaseoleae</taxon>
        <taxon>Sphenostylis</taxon>
    </lineage>
</organism>
<dbReference type="Proteomes" id="UP001189624">
    <property type="component" value="Chromosome 9"/>
</dbReference>
<reference evidence="2" key="1">
    <citation type="submission" date="2023-10" db="EMBL/GenBank/DDBJ databases">
        <authorList>
            <person name="Domelevo Entfellner J.-B."/>
        </authorList>
    </citation>
    <scope>NUCLEOTIDE SEQUENCE</scope>
</reference>
<proteinExistence type="predicted"/>
<keyword evidence="3" id="KW-1185">Reference proteome</keyword>
<protein>
    <submittedName>
        <fullName evidence="2">Uncharacterized protein</fullName>
    </submittedName>
</protein>
<name>A0AA86VW69_9FABA</name>
<evidence type="ECO:0000313" key="3">
    <source>
        <dbReference type="Proteomes" id="UP001189624"/>
    </source>
</evidence>
<feature type="region of interest" description="Disordered" evidence="1">
    <location>
        <begin position="59"/>
        <end position="92"/>
    </location>
</feature>
<evidence type="ECO:0000256" key="1">
    <source>
        <dbReference type="SAM" id="MobiDB-lite"/>
    </source>
</evidence>